<evidence type="ECO:0000313" key="1">
    <source>
        <dbReference type="EMBL" id="QNO42251.1"/>
    </source>
</evidence>
<proteinExistence type="predicted"/>
<dbReference type="EMBL" id="MT631141">
    <property type="protein sequence ID" value="QNO45681.1"/>
    <property type="molecule type" value="Genomic_DNA"/>
</dbReference>
<reference evidence="3" key="1">
    <citation type="submission" date="2020-06" db="EMBL/GenBank/DDBJ databases">
        <title>Unique genomic features of the anaerobic methanotrophic archaea.</title>
        <authorList>
            <person name="Chadwick G.L."/>
            <person name="Skennerton C.T."/>
            <person name="Laso-Perez R."/>
            <person name="Leu A.O."/>
            <person name="Speth D.R."/>
            <person name="Yu H."/>
            <person name="Morgan-Lang C."/>
            <person name="Hatzenpichler R."/>
            <person name="Goudeau D."/>
            <person name="Malmstrom R."/>
            <person name="Brazelton W.J."/>
            <person name="Woyke T."/>
            <person name="Hallam S.J."/>
            <person name="Tyson G.W."/>
            <person name="Wegener G."/>
            <person name="Boetius A."/>
            <person name="Orphan V."/>
        </authorList>
    </citation>
    <scope>NUCLEOTIDE SEQUENCE</scope>
</reference>
<evidence type="ECO:0000313" key="2">
    <source>
        <dbReference type="EMBL" id="QNO43055.1"/>
    </source>
</evidence>
<evidence type="ECO:0000313" key="3">
    <source>
        <dbReference type="EMBL" id="QNO43180.1"/>
    </source>
</evidence>
<dbReference type="EMBL" id="MT631101">
    <property type="protein sequence ID" value="QNO45351.1"/>
    <property type="molecule type" value="Genomic_DNA"/>
</dbReference>
<evidence type="ECO:0000313" key="4">
    <source>
        <dbReference type="EMBL" id="QNO45351.1"/>
    </source>
</evidence>
<dbReference type="EMBL" id="MT630723">
    <property type="protein sequence ID" value="QNO42251.1"/>
    <property type="molecule type" value="Genomic_DNA"/>
</dbReference>
<name>A0A7G9Y596_9EURY</name>
<evidence type="ECO:0000313" key="5">
    <source>
        <dbReference type="EMBL" id="QNO45681.1"/>
    </source>
</evidence>
<accession>A0A7G9Y596</accession>
<dbReference type="EMBL" id="MT630786">
    <property type="protein sequence ID" value="QNO43055.1"/>
    <property type="molecule type" value="Genomic_DNA"/>
</dbReference>
<dbReference type="AlphaFoldDB" id="A0A7G9Y596"/>
<protein>
    <submittedName>
        <fullName evidence="3">Uncharacterized protein</fullName>
    </submittedName>
</protein>
<sequence>MYIFQKDRRCVLQYFLKWVLFSHHRGDLLSIRLRKDRSEDNVRPRLLNNRWDHRIHQTINHPVMMPLYIPHPLLHEIHRLDCAVDECGAIEIAKPHDEFARDRCGVVGPEIVAVLVDEVDPGQEREHEPSERRYCVAAAAEFFDQVHP</sequence>
<dbReference type="EMBL" id="MT630797">
    <property type="protein sequence ID" value="QNO43180.1"/>
    <property type="molecule type" value="Genomic_DNA"/>
</dbReference>
<gene>
    <name evidence="5" type="ORF">BOCBCOEP_00010</name>
    <name evidence="3" type="ORF">CEGDBGHB_00002</name>
    <name evidence="2" type="ORF">HGKCJMEE_00033</name>
    <name evidence="4" type="ORF">IOFJOFCH_00011</name>
    <name evidence="1" type="ORF">LDHBDEKG_00002</name>
</gene>
<organism evidence="3">
    <name type="scientific">Candidatus Methanogaster sp. ANME-2c ERB4</name>
    <dbReference type="NCBI Taxonomy" id="2759911"/>
    <lineage>
        <taxon>Archaea</taxon>
        <taxon>Methanobacteriati</taxon>
        <taxon>Methanobacteriota</taxon>
        <taxon>Stenosarchaea group</taxon>
        <taxon>Methanomicrobia</taxon>
        <taxon>Methanosarcinales</taxon>
        <taxon>ANME-2 cluster</taxon>
        <taxon>Candidatus Methanogasteraceae</taxon>
        <taxon>Candidatus Methanogaster</taxon>
    </lineage>
</organism>